<evidence type="ECO:0000313" key="2">
    <source>
        <dbReference type="Proteomes" id="UP000215196"/>
    </source>
</evidence>
<dbReference type="InterPro" id="IPR029063">
    <property type="entry name" value="SAM-dependent_MTases_sf"/>
</dbReference>
<dbReference type="EC" id="2.1.1.163" evidence="1"/>
<sequence length="185" mass="20927">MQQEEISKPYHDFIDTHPESGANESLISLYKRLFELGLKSDSTVLELGCGVGNFTKLLAKRVKRGIIEAVDLSEKSIEAAKKQLAEKTNILFTAADAVKYIPQDKNFNFVTLLDVIEHIPLSLHGNLFRQISTYTDENSIVCINIPNPEYIEYVREHETANHRPIRTAASPSSTSGRCRFRNDFL</sequence>
<dbReference type="EMBL" id="LT906465">
    <property type="protein sequence ID" value="SNV47514.1"/>
    <property type="molecule type" value="Genomic_DNA"/>
</dbReference>
<accession>A0A239XNA2</accession>
<dbReference type="CDD" id="cd02440">
    <property type="entry name" value="AdoMet_MTases"/>
    <property type="match status" value="1"/>
</dbReference>
<dbReference type="Pfam" id="PF13489">
    <property type="entry name" value="Methyltransf_23"/>
    <property type="match status" value="1"/>
</dbReference>
<protein>
    <submittedName>
        <fullName evidence="1">Demethylmenaquinone methyltransferase</fullName>
        <ecNumber evidence="1">2.1.1.163</ecNumber>
    </submittedName>
</protein>
<dbReference type="GO" id="GO:0043770">
    <property type="term" value="F:demethylmenaquinone methyltransferase activity"/>
    <property type="evidence" value="ECO:0007669"/>
    <property type="project" value="UniProtKB-EC"/>
</dbReference>
<dbReference type="Proteomes" id="UP000215196">
    <property type="component" value="Chromosome 1"/>
</dbReference>
<reference evidence="1 2" key="1">
    <citation type="submission" date="2017-06" db="EMBL/GenBank/DDBJ databases">
        <authorList>
            <consortium name="Pathogen Informatics"/>
        </authorList>
    </citation>
    <scope>NUCLEOTIDE SEQUENCE [LARGE SCALE GENOMIC DNA]</scope>
    <source>
        <strain evidence="1 2">NCTC13490</strain>
    </source>
</reference>
<gene>
    <name evidence="1" type="primary">ubiE_3</name>
    <name evidence="1" type="ORF">SAMEA4412677_01750</name>
</gene>
<proteinExistence type="predicted"/>
<dbReference type="AlphaFoldDB" id="A0A239XNA2"/>
<name>A0A239XNA2_9FLAO</name>
<organism evidence="1 2">
    <name type="scientific">Chryseobacterium taklimakanense</name>
    <dbReference type="NCBI Taxonomy" id="536441"/>
    <lineage>
        <taxon>Bacteria</taxon>
        <taxon>Pseudomonadati</taxon>
        <taxon>Bacteroidota</taxon>
        <taxon>Flavobacteriia</taxon>
        <taxon>Flavobacteriales</taxon>
        <taxon>Weeksellaceae</taxon>
        <taxon>Chryseobacterium group</taxon>
        <taxon>Chryseobacterium</taxon>
    </lineage>
</organism>
<dbReference type="Gene3D" id="3.40.50.150">
    <property type="entry name" value="Vaccinia Virus protein VP39"/>
    <property type="match status" value="1"/>
</dbReference>
<keyword evidence="1" id="KW-0808">Transferase</keyword>
<dbReference type="SUPFAM" id="SSF53335">
    <property type="entry name" value="S-adenosyl-L-methionine-dependent methyltransferases"/>
    <property type="match status" value="1"/>
</dbReference>
<keyword evidence="1" id="KW-0489">Methyltransferase</keyword>
<evidence type="ECO:0000313" key="1">
    <source>
        <dbReference type="EMBL" id="SNV47514.1"/>
    </source>
</evidence>
<keyword evidence="2" id="KW-1185">Reference proteome</keyword>
<dbReference type="PANTHER" id="PTHR43861">
    <property type="entry name" value="TRANS-ACONITATE 2-METHYLTRANSFERASE-RELATED"/>
    <property type="match status" value="1"/>
</dbReference>
<dbReference type="KEGG" id="ctak:4412677_01750"/>
<dbReference type="GO" id="GO:0032259">
    <property type="term" value="P:methylation"/>
    <property type="evidence" value="ECO:0007669"/>
    <property type="project" value="UniProtKB-KW"/>
</dbReference>
<dbReference type="RefSeq" id="WP_095072415.1">
    <property type="nucleotide sequence ID" value="NZ_LT906465.1"/>
</dbReference>